<dbReference type="Gene3D" id="2.70.160.11">
    <property type="entry name" value="Hnrnp arginine n-methyltransferase1"/>
    <property type="match status" value="1"/>
</dbReference>
<evidence type="ECO:0000313" key="9">
    <source>
        <dbReference type="RefSeq" id="XP_013385270.1"/>
    </source>
</evidence>
<keyword evidence="2 6" id="KW-0808">Transferase</keyword>
<dbReference type="InterPro" id="IPR029063">
    <property type="entry name" value="SAM-dependent_MTases_sf"/>
</dbReference>
<gene>
    <name evidence="9" type="primary">LOC106155139</name>
</gene>
<accession>A0A1S3HGS3</accession>
<feature type="domain" description="Protein arginine N-methyltransferase" evidence="7">
    <location>
        <begin position="167"/>
        <end position="333"/>
    </location>
</feature>
<keyword evidence="3 6" id="KW-0949">S-adenosyl-L-methionine</keyword>
<evidence type="ECO:0000256" key="4">
    <source>
        <dbReference type="ARBA" id="ARBA00040406"/>
    </source>
</evidence>
<dbReference type="CDD" id="cd02440">
    <property type="entry name" value="AdoMet_MTases"/>
    <property type="match status" value="1"/>
</dbReference>
<dbReference type="GO" id="GO:0016274">
    <property type="term" value="F:protein-arginine N-methyltransferase activity"/>
    <property type="evidence" value="ECO:0007669"/>
    <property type="project" value="InterPro"/>
</dbReference>
<dbReference type="OrthoDB" id="7848332at2759"/>
<dbReference type="Pfam" id="PF06325">
    <property type="entry name" value="PrmA"/>
    <property type="match status" value="1"/>
</dbReference>
<keyword evidence="1 6" id="KW-0489">Methyltransferase</keyword>
<dbReference type="SUPFAM" id="SSF53335">
    <property type="entry name" value="S-adenosyl-L-methionine-dependent methyltransferases"/>
    <property type="match status" value="1"/>
</dbReference>
<evidence type="ECO:0000313" key="8">
    <source>
        <dbReference type="Proteomes" id="UP000085678"/>
    </source>
</evidence>
<dbReference type="Proteomes" id="UP000085678">
    <property type="component" value="Unplaced"/>
</dbReference>
<evidence type="ECO:0000256" key="5">
    <source>
        <dbReference type="ARBA" id="ARBA00042685"/>
    </source>
</evidence>
<dbReference type="InterPro" id="IPR025799">
    <property type="entry name" value="Arg_MeTrfase"/>
</dbReference>
<reference evidence="9" key="1">
    <citation type="submission" date="2025-08" db="UniProtKB">
        <authorList>
            <consortium name="RefSeq"/>
        </authorList>
    </citation>
    <scope>IDENTIFICATION</scope>
    <source>
        <tissue evidence="9">Gonads</tissue>
    </source>
</reference>
<dbReference type="PANTHER" id="PTHR11006:SF73">
    <property type="entry name" value="PROTEIN ARGININE N-METHYLTRANSFERASE 6"/>
    <property type="match status" value="1"/>
</dbReference>
<dbReference type="PANTHER" id="PTHR11006">
    <property type="entry name" value="PROTEIN ARGININE N-METHYLTRANSFERASE"/>
    <property type="match status" value="1"/>
</dbReference>
<name>A0A1S3HGS3_LINAN</name>
<evidence type="ECO:0000256" key="2">
    <source>
        <dbReference type="ARBA" id="ARBA00022679"/>
    </source>
</evidence>
<dbReference type="InterPro" id="IPR055135">
    <property type="entry name" value="PRMT_dom"/>
</dbReference>
<organism evidence="8 9">
    <name type="scientific">Lingula anatina</name>
    <name type="common">Brachiopod</name>
    <name type="synonym">Lingula unguis</name>
    <dbReference type="NCBI Taxonomy" id="7574"/>
    <lineage>
        <taxon>Eukaryota</taxon>
        <taxon>Metazoa</taxon>
        <taxon>Spiralia</taxon>
        <taxon>Lophotrochozoa</taxon>
        <taxon>Brachiopoda</taxon>
        <taxon>Linguliformea</taxon>
        <taxon>Lingulata</taxon>
        <taxon>Lingulida</taxon>
        <taxon>Linguloidea</taxon>
        <taxon>Lingulidae</taxon>
        <taxon>Lingula</taxon>
    </lineage>
</organism>
<dbReference type="STRING" id="7574.A0A1S3HGS3"/>
<dbReference type="AlphaFoldDB" id="A0A1S3HGS3"/>
<evidence type="ECO:0000256" key="1">
    <source>
        <dbReference type="ARBA" id="ARBA00022603"/>
    </source>
</evidence>
<evidence type="ECO:0000259" key="7">
    <source>
        <dbReference type="Pfam" id="PF22528"/>
    </source>
</evidence>
<dbReference type="Pfam" id="PF22528">
    <property type="entry name" value="PRMT_C"/>
    <property type="match status" value="1"/>
</dbReference>
<evidence type="ECO:0000256" key="3">
    <source>
        <dbReference type="ARBA" id="ARBA00022691"/>
    </source>
</evidence>
<dbReference type="GO" id="GO:0032259">
    <property type="term" value="P:methylation"/>
    <property type="evidence" value="ECO:0007669"/>
    <property type="project" value="UniProtKB-KW"/>
</dbReference>
<sequence>MSNIRNKLPRLSANEEADSSADFDRFYFRAYGDISIHETMLGDTARTNSYRSAIFGSGAIKDKVILDVGAGTGILSVFCAQAGAKHVYAVEASSMAEQAKLVIKCNGVEDRVSVIQGKVEDIELPEMVDVIVSEWMGYLLVYEWMLSSIIFAREKWLKNNGVLFPNTASVFIAPLGDCEDLRDRLKFWEEMRPLYGVEMASLQTYARKCLTDVVHVQLVPPQNVQAHACQVCNINLKTVQEEDLSSVKGNFQFKCFGYSRVCGFVVWFDVTFPDHSQLSTSPYAEPTHWEQCIVYTKETQDVAQDTEITGTLELKPHRKVSRYVEVDLTYKFGNSEETHKQSYSMDEGAGS</sequence>
<keyword evidence="8" id="KW-1185">Reference proteome</keyword>
<proteinExistence type="predicted"/>
<dbReference type="FunFam" id="3.40.50.150:FF:000016">
    <property type="entry name" value="Protein arginine N-methyltransferase 6"/>
    <property type="match status" value="1"/>
</dbReference>
<protein>
    <recommendedName>
        <fullName evidence="4">Protein arginine N-methyltransferase 6</fullName>
    </recommendedName>
    <alternativeName>
        <fullName evidence="5">Histone-arginine N-methyltransferase PRMT6</fullName>
    </alternativeName>
</protein>
<dbReference type="RefSeq" id="XP_013385270.1">
    <property type="nucleotide sequence ID" value="XM_013529816.2"/>
</dbReference>
<evidence type="ECO:0000256" key="6">
    <source>
        <dbReference type="PROSITE-ProRule" id="PRU01015"/>
    </source>
</evidence>
<dbReference type="GeneID" id="106155139"/>
<dbReference type="InParanoid" id="A0A1S3HGS3"/>
<dbReference type="GO" id="GO:0042054">
    <property type="term" value="F:histone methyltransferase activity"/>
    <property type="evidence" value="ECO:0007669"/>
    <property type="project" value="TreeGrafter"/>
</dbReference>
<dbReference type="Gene3D" id="3.40.50.150">
    <property type="entry name" value="Vaccinia Virus protein VP39"/>
    <property type="match status" value="1"/>
</dbReference>
<dbReference type="PROSITE" id="PS51678">
    <property type="entry name" value="SAM_MT_PRMT"/>
    <property type="match status" value="1"/>
</dbReference>
<dbReference type="KEGG" id="lak:106155139"/>